<protein>
    <submittedName>
        <fullName evidence="2">Uncharacterized protein</fullName>
    </submittedName>
</protein>
<keyword evidence="1" id="KW-0175">Coiled coil</keyword>
<dbReference type="AlphaFoldDB" id="A0A1F6V6L0"/>
<evidence type="ECO:0000313" key="2">
    <source>
        <dbReference type="EMBL" id="OGI65307.1"/>
    </source>
</evidence>
<gene>
    <name evidence="2" type="ORF">A2647_05130</name>
</gene>
<sequence length="210" mass="23876">MKKYISLFVVLLVVFAVAGVVRAEDTGRESPSRSGVQWREEMKTRREVFLSSLKSSRETFLAELKSRKEEWKTTRAELKKMFCQKVEEIITRRFEVVIAQLERFQGKVGEIIDKLESDGKDTTLAEEALDLSRAKLADAKAKLAETKGLVPDDCSDMTPELFGKIKLGIREAKDLLKESREALHQAIQEIKNLRVEDAQDNDENGGEETQ</sequence>
<organism evidence="2 3">
    <name type="scientific">Candidatus Nomurabacteria bacterium RIFCSPHIGHO2_01_FULL_40_24b</name>
    <dbReference type="NCBI Taxonomy" id="1801739"/>
    <lineage>
        <taxon>Bacteria</taxon>
        <taxon>Candidatus Nomuraibacteriota</taxon>
    </lineage>
</organism>
<proteinExistence type="predicted"/>
<accession>A0A1F6V6L0</accession>
<evidence type="ECO:0000313" key="3">
    <source>
        <dbReference type="Proteomes" id="UP000177370"/>
    </source>
</evidence>
<evidence type="ECO:0000256" key="1">
    <source>
        <dbReference type="SAM" id="Coils"/>
    </source>
</evidence>
<comment type="caution">
    <text evidence="2">The sequence shown here is derived from an EMBL/GenBank/DDBJ whole genome shotgun (WGS) entry which is preliminary data.</text>
</comment>
<dbReference type="Proteomes" id="UP000177370">
    <property type="component" value="Unassembled WGS sequence"/>
</dbReference>
<reference evidence="2 3" key="1">
    <citation type="journal article" date="2016" name="Nat. Commun.">
        <title>Thousands of microbial genomes shed light on interconnected biogeochemical processes in an aquifer system.</title>
        <authorList>
            <person name="Anantharaman K."/>
            <person name="Brown C.T."/>
            <person name="Hug L.A."/>
            <person name="Sharon I."/>
            <person name="Castelle C.J."/>
            <person name="Probst A.J."/>
            <person name="Thomas B.C."/>
            <person name="Singh A."/>
            <person name="Wilkins M.J."/>
            <person name="Karaoz U."/>
            <person name="Brodie E.L."/>
            <person name="Williams K.H."/>
            <person name="Hubbard S.S."/>
            <person name="Banfield J.F."/>
        </authorList>
    </citation>
    <scope>NUCLEOTIDE SEQUENCE [LARGE SCALE GENOMIC DNA]</scope>
</reference>
<name>A0A1F6V6L0_9BACT</name>
<feature type="coiled-coil region" evidence="1">
    <location>
        <begin position="169"/>
        <end position="196"/>
    </location>
</feature>
<dbReference type="EMBL" id="MFTP01000021">
    <property type="protein sequence ID" value="OGI65307.1"/>
    <property type="molecule type" value="Genomic_DNA"/>
</dbReference>